<dbReference type="Proteomes" id="UP000054729">
    <property type="component" value="Unassembled WGS sequence"/>
</dbReference>
<gene>
    <name evidence="1" type="ORF">Lwal_1569</name>
</gene>
<name>A0A0W1ABS2_9GAMM</name>
<dbReference type="PATRIC" id="fig|66969.6.peg.1711"/>
<accession>A0A0W1ABS2</accession>
<reference evidence="1 2" key="1">
    <citation type="submission" date="2015-11" db="EMBL/GenBank/DDBJ databases">
        <title>Genomic analysis of 38 Legionella species identifies large and diverse effector repertoires.</title>
        <authorList>
            <person name="Burstein D."/>
            <person name="Amaro F."/>
            <person name="Zusman T."/>
            <person name="Lifshitz Z."/>
            <person name="Cohen O."/>
            <person name="Gilbert J.A."/>
            <person name="Pupko T."/>
            <person name="Shuman H.A."/>
            <person name="Segal G."/>
        </authorList>
    </citation>
    <scope>NUCLEOTIDE SEQUENCE [LARGE SCALE GENOMIC DNA]</scope>
    <source>
        <strain evidence="1 2">ATCC 51914</strain>
    </source>
</reference>
<comment type="caution">
    <text evidence="1">The sequence shown here is derived from an EMBL/GenBank/DDBJ whole genome shotgun (WGS) entry which is preliminary data.</text>
</comment>
<protein>
    <submittedName>
        <fullName evidence="1">Amine oxidase, flavin containing</fullName>
    </submittedName>
</protein>
<organism evidence="1 2">
    <name type="scientific">Legionella waltersii</name>
    <dbReference type="NCBI Taxonomy" id="66969"/>
    <lineage>
        <taxon>Bacteria</taxon>
        <taxon>Pseudomonadati</taxon>
        <taxon>Pseudomonadota</taxon>
        <taxon>Gammaproteobacteria</taxon>
        <taxon>Legionellales</taxon>
        <taxon>Legionellaceae</taxon>
        <taxon>Legionella</taxon>
    </lineage>
</organism>
<evidence type="ECO:0000313" key="1">
    <source>
        <dbReference type="EMBL" id="KTD78799.1"/>
    </source>
</evidence>
<dbReference type="SUPFAM" id="SSF51905">
    <property type="entry name" value="FAD/NAD(P)-binding domain"/>
    <property type="match status" value="1"/>
</dbReference>
<dbReference type="AlphaFoldDB" id="A0A0W1ABS2"/>
<dbReference type="RefSeq" id="WP_231950970.1">
    <property type="nucleotide sequence ID" value="NZ_LT906442.1"/>
</dbReference>
<sequence>MEGGAEFIGQPECYPNVHTLLDHLGVHLNKFELNMDFHDLRDDEHLVMPPIYHASDGKESYLGNCLSALLSVVGLFRNNIPQKKLKVALNPLIAELCDLLNLNAIINRAKNKLLHSDDVLTLEQFVDDFISKDAGFPYHRDQFANDVLYPLIASGWGVSIDTIKTFGAHCAMYYLEAGKDWYDAPDGLSTYIHNMAEQCTNTQFKINTAIKQVVPVIEMGKTKYKLLQQDNSFHSDPEGKPILFDEVVISTPAYSSMELLSGVDDLMIKALREKLAKVTYYDTKIVFHRDPDYLSPYHTVVHTRFDGKIAANTMCKQWEFSSEETPIMKTWVLPGQAMPKNVLREVMYRHPVMDINYYEAQQALHQFQGYTGLWYGGVIAGQTDAHESGITVALQIAINKCYQADCLERNERLAMFSPLIEETLGKIGKAGNELDITEPSDAYLGLIVF</sequence>
<dbReference type="STRING" id="66969.Lwal_1569"/>
<dbReference type="InterPro" id="IPR036188">
    <property type="entry name" value="FAD/NAD-bd_sf"/>
</dbReference>
<proteinExistence type="predicted"/>
<keyword evidence="2" id="KW-1185">Reference proteome</keyword>
<evidence type="ECO:0000313" key="2">
    <source>
        <dbReference type="Proteomes" id="UP000054729"/>
    </source>
</evidence>
<dbReference type="EMBL" id="LNZB01000038">
    <property type="protein sequence ID" value="KTD78799.1"/>
    <property type="molecule type" value="Genomic_DNA"/>
</dbReference>